<dbReference type="EMBL" id="PFAP01000014">
    <property type="protein sequence ID" value="PIR94195.1"/>
    <property type="molecule type" value="Genomic_DNA"/>
</dbReference>
<evidence type="ECO:0000256" key="10">
    <source>
        <dbReference type="ARBA" id="ARBA00029346"/>
    </source>
</evidence>
<dbReference type="SUPFAM" id="SSF52540">
    <property type="entry name" value="P-loop containing nucleoside triphosphate hydrolases"/>
    <property type="match status" value="1"/>
</dbReference>
<dbReference type="PANTHER" id="PTHR21342">
    <property type="entry name" value="PHOSPHOPANTETHEINE ADENYLYLTRANSFERASE"/>
    <property type="match status" value="1"/>
</dbReference>
<dbReference type="EC" id="2.7.7.3" evidence="1"/>
<keyword evidence="7" id="KW-0067">ATP-binding</keyword>
<dbReference type="Pfam" id="PF13238">
    <property type="entry name" value="AAA_18"/>
    <property type="match status" value="1"/>
</dbReference>
<dbReference type="SUPFAM" id="SSF52374">
    <property type="entry name" value="Nucleotidylyl transferase"/>
    <property type="match status" value="1"/>
</dbReference>
<evidence type="ECO:0000313" key="12">
    <source>
        <dbReference type="EMBL" id="PIR94195.1"/>
    </source>
</evidence>
<dbReference type="GO" id="GO:0015937">
    <property type="term" value="P:coenzyme A biosynthetic process"/>
    <property type="evidence" value="ECO:0007669"/>
    <property type="project" value="UniProtKB-KW"/>
</dbReference>
<reference evidence="13" key="1">
    <citation type="submission" date="2017-09" db="EMBL/GenBank/DDBJ databases">
        <title>Depth-based differentiation of microbial function through sediment-hosted aquifers and enrichment of novel symbionts in the deep terrestrial subsurface.</title>
        <authorList>
            <person name="Probst A.J."/>
            <person name="Ladd B."/>
            <person name="Jarett J.K."/>
            <person name="Geller-Mcgrath D.E."/>
            <person name="Sieber C.M.K."/>
            <person name="Emerson J.B."/>
            <person name="Anantharaman K."/>
            <person name="Thomas B.C."/>
            <person name="Malmstrom R."/>
            <person name="Stieglmeier M."/>
            <person name="Klingl A."/>
            <person name="Woyke T."/>
            <person name="Ryan C.M."/>
            <person name="Banfield J.F."/>
        </authorList>
    </citation>
    <scope>NUCLEOTIDE SEQUENCE [LARGE SCALE GENOMIC DNA]</scope>
</reference>
<evidence type="ECO:0000313" key="13">
    <source>
        <dbReference type="Proteomes" id="UP000229901"/>
    </source>
</evidence>
<proteinExistence type="predicted"/>
<evidence type="ECO:0000256" key="6">
    <source>
        <dbReference type="ARBA" id="ARBA00022741"/>
    </source>
</evidence>
<dbReference type="Gene3D" id="3.40.50.620">
    <property type="entry name" value="HUPs"/>
    <property type="match status" value="1"/>
</dbReference>
<dbReference type="AlphaFoldDB" id="A0A2H0V561"/>
<evidence type="ECO:0000256" key="9">
    <source>
        <dbReference type="ARBA" id="ARBA00022993"/>
    </source>
</evidence>
<dbReference type="Proteomes" id="UP000229901">
    <property type="component" value="Unassembled WGS sequence"/>
</dbReference>
<evidence type="ECO:0000259" key="11">
    <source>
        <dbReference type="Pfam" id="PF01467"/>
    </source>
</evidence>
<evidence type="ECO:0000256" key="4">
    <source>
        <dbReference type="ARBA" id="ARBA00022679"/>
    </source>
</evidence>
<dbReference type="Pfam" id="PF01467">
    <property type="entry name" value="CTP_transf_like"/>
    <property type="match status" value="1"/>
</dbReference>
<dbReference type="InterPro" id="IPR014729">
    <property type="entry name" value="Rossmann-like_a/b/a_fold"/>
</dbReference>
<evidence type="ECO:0000256" key="3">
    <source>
        <dbReference type="ARBA" id="ARBA00022490"/>
    </source>
</evidence>
<keyword evidence="4" id="KW-0808">Transferase</keyword>
<evidence type="ECO:0000256" key="8">
    <source>
        <dbReference type="ARBA" id="ARBA00022842"/>
    </source>
</evidence>
<protein>
    <recommendedName>
        <fullName evidence="2">Phosphopantetheine adenylyltransferase</fullName>
        <ecNumber evidence="1">2.7.7.3</ecNumber>
    </recommendedName>
</protein>
<keyword evidence="6" id="KW-0547">Nucleotide-binding</keyword>
<evidence type="ECO:0000256" key="5">
    <source>
        <dbReference type="ARBA" id="ARBA00022695"/>
    </source>
</evidence>
<name>A0A2H0V561_9BACT</name>
<accession>A0A2H0V561</accession>
<dbReference type="InterPro" id="IPR001980">
    <property type="entry name" value="PPAT"/>
</dbReference>
<keyword evidence="5" id="KW-0548">Nucleotidyltransferase</keyword>
<dbReference type="GO" id="GO:0005524">
    <property type="term" value="F:ATP binding"/>
    <property type="evidence" value="ECO:0007669"/>
    <property type="project" value="UniProtKB-KW"/>
</dbReference>
<feature type="domain" description="Cytidyltransferase-like" evidence="11">
    <location>
        <begin position="7"/>
        <end position="134"/>
    </location>
</feature>
<gene>
    <name evidence="12" type="ORF">COT97_02595</name>
</gene>
<keyword evidence="3" id="KW-0963">Cytoplasm</keyword>
<dbReference type="InterPro" id="IPR004821">
    <property type="entry name" value="Cyt_trans-like"/>
</dbReference>
<evidence type="ECO:0000256" key="1">
    <source>
        <dbReference type="ARBA" id="ARBA00012392"/>
    </source>
</evidence>
<dbReference type="PRINTS" id="PR01020">
    <property type="entry name" value="LPSBIOSNTHSS"/>
</dbReference>
<comment type="caution">
    <text evidence="12">The sequence shown here is derived from an EMBL/GenBank/DDBJ whole genome shotgun (WGS) entry which is preliminary data.</text>
</comment>
<dbReference type="InterPro" id="IPR027417">
    <property type="entry name" value="P-loop_NTPase"/>
</dbReference>
<dbReference type="PANTHER" id="PTHR21342:SF1">
    <property type="entry name" value="PHOSPHOPANTETHEINE ADENYLYLTRANSFERASE"/>
    <property type="match status" value="1"/>
</dbReference>
<dbReference type="Gene3D" id="3.40.50.300">
    <property type="entry name" value="P-loop containing nucleotide triphosphate hydrolases"/>
    <property type="match status" value="1"/>
</dbReference>
<sequence>MNKEIAVYPGNFDPFTIGHAEVVKRAVATGKFGKVVILVTMIRESWFDAEAKVAMVKSYDLPWDQVDVVVYHEPSDARWPRENVVILRGVRDEHDVEFEAEVKGQITAVTGYDQFFYIECREDKWQISSSAIRKSVTECNLMGLKDKVTPKVVTYLLEKVLKAKLYIVVGRPASGKSTICNRLEKMFEIGVIKIDDVAKEFRHELVAHFGTEDLFDLMEDHEDEFTSILGPRIIERLEYMLREMTGKHEVILVECAYAMKYSYSKFLGEQIVYVACTEETARRRNKGRGTPYLTKFNKDIPDEGEMRQLASEDRLTLIVFENDEDDFDDSKLRFWYDLLTFIPVDFLASSC</sequence>
<keyword evidence="8" id="KW-0460">Magnesium</keyword>
<evidence type="ECO:0000256" key="2">
    <source>
        <dbReference type="ARBA" id="ARBA00013868"/>
    </source>
</evidence>
<organism evidence="12 13">
    <name type="scientific">Candidatus Falkowbacteria bacterium CG10_big_fil_rev_8_21_14_0_10_39_11</name>
    <dbReference type="NCBI Taxonomy" id="1974565"/>
    <lineage>
        <taxon>Bacteria</taxon>
        <taxon>Candidatus Falkowiibacteriota</taxon>
    </lineage>
</organism>
<evidence type="ECO:0000256" key="7">
    <source>
        <dbReference type="ARBA" id="ARBA00022840"/>
    </source>
</evidence>
<comment type="catalytic activity">
    <reaction evidence="10">
        <text>(R)-4'-phosphopantetheine + ATP + H(+) = 3'-dephospho-CoA + diphosphate</text>
        <dbReference type="Rhea" id="RHEA:19801"/>
        <dbReference type="ChEBI" id="CHEBI:15378"/>
        <dbReference type="ChEBI" id="CHEBI:30616"/>
        <dbReference type="ChEBI" id="CHEBI:33019"/>
        <dbReference type="ChEBI" id="CHEBI:57328"/>
        <dbReference type="ChEBI" id="CHEBI:61723"/>
        <dbReference type="EC" id="2.7.7.3"/>
    </reaction>
</comment>
<dbReference type="NCBIfam" id="TIGR00125">
    <property type="entry name" value="cyt_tran_rel"/>
    <property type="match status" value="1"/>
</dbReference>
<dbReference type="GO" id="GO:0004595">
    <property type="term" value="F:pantetheine-phosphate adenylyltransferase activity"/>
    <property type="evidence" value="ECO:0007669"/>
    <property type="project" value="UniProtKB-EC"/>
</dbReference>
<keyword evidence="9" id="KW-0173">Coenzyme A biosynthesis</keyword>